<dbReference type="PANTHER" id="PTHR30337:SF0">
    <property type="entry name" value="NUCLEASE SBCCD SUBUNIT D"/>
    <property type="match status" value="1"/>
</dbReference>
<accession>A0A0R2BDT1</accession>
<comment type="function">
    <text evidence="7">SbcCD cleaves DNA hairpin structures. These structures can inhibit DNA replication and are intermediates in certain DNA recombination reactions. The complex acts as a 3'-&gt;5' double strand exonuclease that can open hairpins. It also has a 5' single-strand endonuclease activity.</text>
</comment>
<comment type="similarity">
    <text evidence="1 7">Belongs to the SbcD family.</text>
</comment>
<dbReference type="InterPro" id="IPR029052">
    <property type="entry name" value="Metallo-depent_PP-like"/>
</dbReference>
<dbReference type="InterPro" id="IPR004593">
    <property type="entry name" value="SbcD"/>
</dbReference>
<gene>
    <name evidence="7" type="primary">sbcD</name>
    <name evidence="10" type="ORF">FC82_GL000516</name>
</gene>
<evidence type="ECO:0000259" key="8">
    <source>
        <dbReference type="Pfam" id="PF00149"/>
    </source>
</evidence>
<reference evidence="10 11" key="1">
    <citation type="journal article" date="2015" name="Genome Announc.">
        <title>Expanding the biotechnology potential of lactobacilli through comparative genomics of 213 strains and associated genera.</title>
        <authorList>
            <person name="Sun Z."/>
            <person name="Harris H.M."/>
            <person name="McCann A."/>
            <person name="Guo C."/>
            <person name="Argimon S."/>
            <person name="Zhang W."/>
            <person name="Yang X."/>
            <person name="Jeffery I.B."/>
            <person name="Cooney J.C."/>
            <person name="Kagawa T.F."/>
            <person name="Liu W."/>
            <person name="Song Y."/>
            <person name="Salvetti E."/>
            <person name="Wrobel A."/>
            <person name="Rasinkangas P."/>
            <person name="Parkhill J."/>
            <person name="Rea M.C."/>
            <person name="O'Sullivan O."/>
            <person name="Ritari J."/>
            <person name="Douillard F.P."/>
            <person name="Paul Ross R."/>
            <person name="Yang R."/>
            <person name="Briner A.E."/>
            <person name="Felis G.E."/>
            <person name="de Vos W.M."/>
            <person name="Barrangou R."/>
            <person name="Klaenhammer T.R."/>
            <person name="Caufield P.W."/>
            <person name="Cui Y."/>
            <person name="Zhang H."/>
            <person name="O'Toole P.W."/>
        </authorList>
    </citation>
    <scope>NUCLEOTIDE SEQUENCE [LARGE SCALE GENOMIC DNA]</scope>
    <source>
        <strain evidence="10 11">DSM 20515</strain>
    </source>
</reference>
<comment type="caution">
    <text evidence="10">The sequence shown here is derived from an EMBL/GenBank/DDBJ whole genome shotgun (WGS) entry which is preliminary data.</text>
</comment>
<feature type="domain" description="Nuclease SbcCD subunit D C-terminal" evidence="9">
    <location>
        <begin position="260"/>
        <end position="347"/>
    </location>
</feature>
<evidence type="ECO:0000256" key="7">
    <source>
        <dbReference type="RuleBase" id="RU363069"/>
    </source>
</evidence>
<keyword evidence="5 7" id="KW-0378">Hydrolase</keyword>
<proteinExistence type="inferred from homology"/>
<dbReference type="PANTHER" id="PTHR30337">
    <property type="entry name" value="COMPONENT OF ATP-DEPENDENT DSDNA EXONUCLEASE"/>
    <property type="match status" value="1"/>
</dbReference>
<name>A0A0R2BDT1_SECCO</name>
<keyword evidence="7" id="KW-0233">DNA recombination</keyword>
<protein>
    <recommendedName>
        <fullName evidence="3 7">Nuclease SbcCD subunit D</fullName>
    </recommendedName>
</protein>
<evidence type="ECO:0000256" key="3">
    <source>
        <dbReference type="ARBA" id="ARBA00013365"/>
    </source>
</evidence>
<comment type="subunit">
    <text evidence="2 7">Heterodimer of SbcC and SbcD.</text>
</comment>
<dbReference type="InterPro" id="IPR050535">
    <property type="entry name" value="DNA_Repair-Maintenance_Comp"/>
</dbReference>
<dbReference type="GO" id="GO:0006310">
    <property type="term" value="P:DNA recombination"/>
    <property type="evidence" value="ECO:0007669"/>
    <property type="project" value="UniProtKB-KW"/>
</dbReference>
<keyword evidence="4 7" id="KW-0540">Nuclease</keyword>
<dbReference type="InterPro" id="IPR004843">
    <property type="entry name" value="Calcineurin-like_PHP"/>
</dbReference>
<keyword evidence="7" id="KW-0255">Endonuclease</keyword>
<evidence type="ECO:0000256" key="4">
    <source>
        <dbReference type="ARBA" id="ARBA00022722"/>
    </source>
</evidence>
<dbReference type="CDD" id="cd00840">
    <property type="entry name" value="MPP_Mre11_N"/>
    <property type="match status" value="1"/>
</dbReference>
<dbReference type="Gene3D" id="3.60.21.10">
    <property type="match status" value="1"/>
</dbReference>
<organism evidence="10 11">
    <name type="scientific">Secundilactobacillus collinoides DSM 20515 = JCM 1123</name>
    <dbReference type="NCBI Taxonomy" id="1423733"/>
    <lineage>
        <taxon>Bacteria</taxon>
        <taxon>Bacillati</taxon>
        <taxon>Bacillota</taxon>
        <taxon>Bacilli</taxon>
        <taxon>Lactobacillales</taxon>
        <taxon>Lactobacillaceae</taxon>
        <taxon>Secundilactobacillus</taxon>
    </lineage>
</organism>
<evidence type="ECO:0000313" key="10">
    <source>
        <dbReference type="EMBL" id="KRM77271.1"/>
    </source>
</evidence>
<dbReference type="GO" id="GO:0008408">
    <property type="term" value="F:3'-5' exonuclease activity"/>
    <property type="evidence" value="ECO:0007669"/>
    <property type="project" value="InterPro"/>
</dbReference>
<dbReference type="GO" id="GO:0006260">
    <property type="term" value="P:DNA replication"/>
    <property type="evidence" value="ECO:0007669"/>
    <property type="project" value="UniProtKB-KW"/>
</dbReference>
<feature type="domain" description="Calcineurin-like phosphoesterase" evidence="8">
    <location>
        <begin position="1"/>
        <end position="213"/>
    </location>
</feature>
<dbReference type="Pfam" id="PF12320">
    <property type="entry name" value="SbcD_C"/>
    <property type="match status" value="1"/>
</dbReference>
<dbReference type="PATRIC" id="fig|1423733.4.peg.538"/>
<evidence type="ECO:0000313" key="11">
    <source>
        <dbReference type="Proteomes" id="UP000051845"/>
    </source>
</evidence>
<sequence length="374" mass="42129">MRFLHTADWHIGRRLHGFDLTDSQADAFNQIETIATNEQVDGILLAGDLYDRGMPSEESVGQLNKMIEQLNLTDQIPIYAISGNHDSAIRLSTGAQWFRATDFYMATDIKEAFDPITVGNTQIFLLPYFEPFAAAQYFDDDTIVHLDQAVARAVEKMKTLFDPDKKHILEAHFFVSGSATTDSETQLTVGGLASVPLSTLQDFDYVALGHLHGRQALQADNASYSGSPVKFSLSEANQEKGVYILDTETMTREFKPLTPLRDVQQLHEAFETLIDPVFYDDLDRDNYFGITLTDTKPIPNVLARLRDIYPNIITLAREKGYQASLRPSAINVKHQDPMALLDQFYELVAKDDLSDQQKKWAEEALKKANKEVQS</sequence>
<dbReference type="AlphaFoldDB" id="A0A0R2BDT1"/>
<evidence type="ECO:0000256" key="2">
    <source>
        <dbReference type="ARBA" id="ARBA00011322"/>
    </source>
</evidence>
<dbReference type="InterPro" id="IPR026843">
    <property type="entry name" value="SbcD_C"/>
</dbReference>
<dbReference type="RefSeq" id="WP_056996203.1">
    <property type="nucleotide sequence ID" value="NZ_AYYR01000013.1"/>
</dbReference>
<dbReference type="GO" id="GO:0004519">
    <property type="term" value="F:endonuclease activity"/>
    <property type="evidence" value="ECO:0007669"/>
    <property type="project" value="UniProtKB-KW"/>
</dbReference>
<dbReference type="Pfam" id="PF00149">
    <property type="entry name" value="Metallophos"/>
    <property type="match status" value="1"/>
</dbReference>
<evidence type="ECO:0000256" key="5">
    <source>
        <dbReference type="ARBA" id="ARBA00022801"/>
    </source>
</evidence>
<keyword evidence="7" id="KW-0235">DNA replication</keyword>
<dbReference type="STRING" id="33960.TY91_07720"/>
<dbReference type="SUPFAM" id="SSF56300">
    <property type="entry name" value="Metallo-dependent phosphatases"/>
    <property type="match status" value="1"/>
</dbReference>
<evidence type="ECO:0000256" key="1">
    <source>
        <dbReference type="ARBA" id="ARBA00010555"/>
    </source>
</evidence>
<dbReference type="InterPro" id="IPR041796">
    <property type="entry name" value="Mre11_N"/>
</dbReference>
<dbReference type="NCBIfam" id="TIGR00619">
    <property type="entry name" value="sbcd"/>
    <property type="match status" value="1"/>
</dbReference>
<evidence type="ECO:0000256" key="6">
    <source>
        <dbReference type="ARBA" id="ARBA00022839"/>
    </source>
</evidence>
<evidence type="ECO:0000259" key="9">
    <source>
        <dbReference type="Pfam" id="PF12320"/>
    </source>
</evidence>
<dbReference type="Proteomes" id="UP000051845">
    <property type="component" value="Unassembled WGS sequence"/>
</dbReference>
<dbReference type="EMBL" id="AYYR01000013">
    <property type="protein sequence ID" value="KRM77271.1"/>
    <property type="molecule type" value="Genomic_DNA"/>
</dbReference>
<keyword evidence="6 7" id="KW-0269">Exonuclease</keyword>